<accession>A0A1Y5RTZ4</accession>
<dbReference type="RefSeq" id="WP_085835388.1">
    <property type="nucleotide sequence ID" value="NZ_FWFS01000002.1"/>
</dbReference>
<reference evidence="1 2" key="1">
    <citation type="submission" date="2017-03" db="EMBL/GenBank/DDBJ databases">
        <authorList>
            <person name="Afonso C.L."/>
            <person name="Miller P.J."/>
            <person name="Scott M.A."/>
            <person name="Spackman E."/>
            <person name="Goraichik I."/>
            <person name="Dimitrov K.M."/>
            <person name="Suarez D.L."/>
            <person name="Swayne D.E."/>
        </authorList>
    </citation>
    <scope>NUCLEOTIDE SEQUENCE [LARGE SCALE GENOMIC DNA]</scope>
    <source>
        <strain evidence="1 2">CECT 8620</strain>
    </source>
</reference>
<keyword evidence="2" id="KW-1185">Reference proteome</keyword>
<evidence type="ECO:0000313" key="2">
    <source>
        <dbReference type="Proteomes" id="UP000193862"/>
    </source>
</evidence>
<dbReference type="AlphaFoldDB" id="A0A1Y5RTZ4"/>
<sequence>MSHAAPSKTLAPLTDAKLKAAFGQMAHPRDFRPFVPAQKAPPALNSTRHQRTAEVMEGAFFQEQFALMTKAMEAPFVGVRFDGQEAAGTRTLAGNDAPIAEMTTAMRALQAVLRPEIAAAVCLPSDAPAWRRWHNMPMAWPRDGLGLEEMNTAERDAVMALLRSSLSQEGFATLQALLEINRFSGELIGREKYLNEFCYTVGLFGTPEDDAWGWQFYGHHICLSCRVVGDTYVLSPTLLAAEPTVVDTGPKAGINAFIETEEAALDLIRGLAPDLQARAIVLPSILSGDVPAGRRHWADSLHLGGAFRDNQIIPAEGVCAQEFTPADKARLMTLFETFFTALPQGPGRARRAEIEAHLDQTWLVWMGGIDDWSPFYIRLYSPVVLVELDHHQAVFLTNKEPARFHVHTITRTPNGGDYGMDLVAKLRDTK</sequence>
<evidence type="ECO:0008006" key="3">
    <source>
        <dbReference type="Google" id="ProtNLM"/>
    </source>
</evidence>
<protein>
    <recommendedName>
        <fullName evidence="3">DUF3500 domain-containing protein</fullName>
    </recommendedName>
</protein>
<gene>
    <name evidence="1" type="ORF">AQS8620_00622</name>
</gene>
<evidence type="ECO:0000313" key="1">
    <source>
        <dbReference type="EMBL" id="SLN22718.1"/>
    </source>
</evidence>
<proteinExistence type="predicted"/>
<dbReference type="Proteomes" id="UP000193862">
    <property type="component" value="Unassembled WGS sequence"/>
</dbReference>
<dbReference type="EMBL" id="FWFS01000002">
    <property type="protein sequence ID" value="SLN22718.1"/>
    <property type="molecule type" value="Genomic_DNA"/>
</dbReference>
<name>A0A1Y5RTZ4_9RHOB</name>
<organism evidence="1 2">
    <name type="scientific">Aquimixticola soesokkakensis</name>
    <dbReference type="NCBI Taxonomy" id="1519096"/>
    <lineage>
        <taxon>Bacteria</taxon>
        <taxon>Pseudomonadati</taxon>
        <taxon>Pseudomonadota</taxon>
        <taxon>Alphaproteobacteria</taxon>
        <taxon>Rhodobacterales</taxon>
        <taxon>Paracoccaceae</taxon>
        <taxon>Aquimixticola</taxon>
    </lineage>
</organism>
<dbReference type="PANTHER" id="PTHR37489">
    <property type="entry name" value="DUF3500 DOMAIN-CONTAINING PROTEIN"/>
    <property type="match status" value="1"/>
</dbReference>
<dbReference type="Pfam" id="PF12006">
    <property type="entry name" value="DUF3500"/>
    <property type="match status" value="1"/>
</dbReference>
<dbReference type="PANTHER" id="PTHR37489:SF1">
    <property type="entry name" value="DUF3500 DOMAIN-CONTAINING PROTEIN"/>
    <property type="match status" value="1"/>
</dbReference>
<dbReference type="InterPro" id="IPR021889">
    <property type="entry name" value="DUF3500"/>
</dbReference>
<dbReference type="OrthoDB" id="581140at2"/>